<dbReference type="Pfam" id="PF00296">
    <property type="entry name" value="Bac_luciferase"/>
    <property type="match status" value="1"/>
</dbReference>
<protein>
    <submittedName>
        <fullName evidence="3">LLM class F420-dependent oxidoreductase</fullName>
    </submittedName>
</protein>
<reference evidence="3" key="1">
    <citation type="submission" date="2020-10" db="EMBL/GenBank/DDBJ databases">
        <title>Taxonomic study of unclassified bacteria belonging to the class Ktedonobacteria.</title>
        <authorList>
            <person name="Yabe S."/>
            <person name="Wang C.M."/>
            <person name="Zheng Y."/>
            <person name="Sakai Y."/>
            <person name="Cavaletti L."/>
            <person name="Monciardini P."/>
            <person name="Donadio S."/>
        </authorList>
    </citation>
    <scope>NUCLEOTIDE SEQUENCE</scope>
    <source>
        <strain evidence="3">ID150040</strain>
    </source>
</reference>
<dbReference type="SUPFAM" id="SSF51679">
    <property type="entry name" value="Bacterial luciferase-like"/>
    <property type="match status" value="1"/>
</dbReference>
<organism evidence="3 4">
    <name type="scientific">Reticulibacter mediterranei</name>
    <dbReference type="NCBI Taxonomy" id="2778369"/>
    <lineage>
        <taxon>Bacteria</taxon>
        <taxon>Bacillati</taxon>
        <taxon>Chloroflexota</taxon>
        <taxon>Ktedonobacteria</taxon>
        <taxon>Ktedonobacterales</taxon>
        <taxon>Reticulibacteraceae</taxon>
        <taxon>Reticulibacter</taxon>
    </lineage>
</organism>
<dbReference type="Gene3D" id="3.20.20.30">
    <property type="entry name" value="Luciferase-like domain"/>
    <property type="match status" value="1"/>
</dbReference>
<proteinExistence type="predicted"/>
<dbReference type="InterPro" id="IPR036661">
    <property type="entry name" value="Luciferase-like_sf"/>
</dbReference>
<dbReference type="PANTHER" id="PTHR43244">
    <property type="match status" value="1"/>
</dbReference>
<evidence type="ECO:0000259" key="2">
    <source>
        <dbReference type="Pfam" id="PF00296"/>
    </source>
</evidence>
<accession>A0A8J3N5Z1</accession>
<keyword evidence="4" id="KW-1185">Reference proteome</keyword>
<name>A0A8J3N5Z1_9CHLR</name>
<gene>
    <name evidence="3" type="ORF">KSF_096570</name>
</gene>
<dbReference type="EMBL" id="BNJK01000002">
    <property type="protein sequence ID" value="GHO99609.1"/>
    <property type="molecule type" value="Genomic_DNA"/>
</dbReference>
<dbReference type="InterPro" id="IPR050564">
    <property type="entry name" value="F420-G6PD/mer"/>
</dbReference>
<dbReference type="RefSeq" id="WP_236065230.1">
    <property type="nucleotide sequence ID" value="NZ_BNJK01000002.1"/>
</dbReference>
<evidence type="ECO:0000256" key="1">
    <source>
        <dbReference type="ARBA" id="ARBA00023002"/>
    </source>
</evidence>
<keyword evidence="1" id="KW-0560">Oxidoreductase</keyword>
<dbReference type="GO" id="GO:0016705">
    <property type="term" value="F:oxidoreductase activity, acting on paired donors, with incorporation or reduction of molecular oxygen"/>
    <property type="evidence" value="ECO:0007669"/>
    <property type="project" value="InterPro"/>
</dbReference>
<dbReference type="Proteomes" id="UP000597444">
    <property type="component" value="Unassembled WGS sequence"/>
</dbReference>
<evidence type="ECO:0000313" key="4">
    <source>
        <dbReference type="Proteomes" id="UP000597444"/>
    </source>
</evidence>
<comment type="caution">
    <text evidence="3">The sequence shown here is derived from an EMBL/GenBank/DDBJ whole genome shotgun (WGS) entry which is preliminary data.</text>
</comment>
<dbReference type="InterPro" id="IPR011251">
    <property type="entry name" value="Luciferase-like_dom"/>
</dbReference>
<dbReference type="PANTHER" id="PTHR43244:SF1">
    <property type="entry name" value="5,10-METHYLENETETRAHYDROMETHANOPTERIN REDUCTASE"/>
    <property type="match status" value="1"/>
</dbReference>
<evidence type="ECO:0000313" key="3">
    <source>
        <dbReference type="EMBL" id="GHO99609.1"/>
    </source>
</evidence>
<dbReference type="AlphaFoldDB" id="A0A8J3N5Z1"/>
<feature type="domain" description="Luciferase-like" evidence="2">
    <location>
        <begin position="40"/>
        <end position="301"/>
    </location>
</feature>
<sequence>MISGEEMLAASEVRSLPLVERIGLAITPGKTGSAIKAIIDAEKAGVRQIWMTQGPTTLDALTVFAVAATQTSTIRVGTSILPFYPRHPLALAAQVNTFHEIAPGRLRLGLGASHRPIIEGVYGIEMVAPMAHTAEYINVLRAALWEGKVDHHGRFYTIKADLPARAPVPILVSTLSPGAFKTAGEISDGALSWNCPVPYLLKTAKPTLEEGAKQAQRSVPPLVAHVPVAMSADREAVFSAARKRLGTYGKLPFYRNMFAEAGYPAAEDGTLPEALIDNLVVSGDEQTIATRFRELLNGGLDELLLLPIPVKDENQEWSRLAHLIGAI</sequence>